<keyword evidence="2" id="KW-1185">Reference proteome</keyword>
<dbReference type="Proteomes" id="UP000664859">
    <property type="component" value="Unassembled WGS sequence"/>
</dbReference>
<organism evidence="1 2">
    <name type="scientific">Tribonema minus</name>
    <dbReference type="NCBI Taxonomy" id="303371"/>
    <lineage>
        <taxon>Eukaryota</taxon>
        <taxon>Sar</taxon>
        <taxon>Stramenopiles</taxon>
        <taxon>Ochrophyta</taxon>
        <taxon>PX clade</taxon>
        <taxon>Xanthophyceae</taxon>
        <taxon>Tribonematales</taxon>
        <taxon>Tribonemataceae</taxon>
        <taxon>Tribonema</taxon>
    </lineage>
</organism>
<dbReference type="EMBL" id="JAFCMP010000012">
    <property type="protein sequence ID" value="KAG5191989.1"/>
    <property type="molecule type" value="Genomic_DNA"/>
</dbReference>
<dbReference type="CDD" id="cd11296">
    <property type="entry name" value="O-FucT_like"/>
    <property type="match status" value="1"/>
</dbReference>
<protein>
    <submittedName>
        <fullName evidence="1">Uncharacterized protein</fullName>
    </submittedName>
</protein>
<dbReference type="PANTHER" id="PTHR31469">
    <property type="entry name" value="OS07G0633600 PROTEIN"/>
    <property type="match status" value="1"/>
</dbReference>
<sequence length="258" mass="28596">MNVFIRVNTGGTVLYHEFARECGAPGVLQEANQDLAIMPSGASHSDMAAKAHVPLLVRSWDQGLQPAEKYGYRICRHRSAAAQSESGVDYTLPAGLGGRAYAPHAYAPWVDRMTARVWAELQKRAALNAREDALVVCLHVRRGDKLSYTKYPNLNYETSPEGILKTIEPHVPHGSVLYLATNEPDPVAYFEPLRKHYDVVSLAHFARLLSTDLYLLSSLGLVDYEILGKCQRTIPTFASEDAKGFKQHVSLSTSSKQR</sequence>
<reference evidence="1" key="1">
    <citation type="submission" date="2021-02" db="EMBL/GenBank/DDBJ databases">
        <title>First Annotated Genome of the Yellow-green Alga Tribonema minus.</title>
        <authorList>
            <person name="Mahan K.M."/>
        </authorList>
    </citation>
    <scope>NUCLEOTIDE SEQUENCE</scope>
    <source>
        <strain evidence="1">UTEX B ZZ1240</strain>
    </source>
</reference>
<dbReference type="AlphaFoldDB" id="A0A835ZJK4"/>
<name>A0A835ZJK4_9STRA</name>
<dbReference type="OrthoDB" id="1882547at2759"/>
<dbReference type="PANTHER" id="PTHR31469:SF8">
    <property type="entry name" value="OS07G0641000 PROTEIN"/>
    <property type="match status" value="1"/>
</dbReference>
<proteinExistence type="predicted"/>
<gene>
    <name evidence="1" type="ORF">JKP88DRAFT_294309</name>
</gene>
<accession>A0A835ZJK4</accession>
<evidence type="ECO:0000313" key="1">
    <source>
        <dbReference type="EMBL" id="KAG5191989.1"/>
    </source>
</evidence>
<comment type="caution">
    <text evidence="1">The sequence shown here is derived from an EMBL/GenBank/DDBJ whole genome shotgun (WGS) entry which is preliminary data.</text>
</comment>
<evidence type="ECO:0000313" key="2">
    <source>
        <dbReference type="Proteomes" id="UP000664859"/>
    </source>
</evidence>
<dbReference type="Gene3D" id="3.40.50.11350">
    <property type="match status" value="1"/>
</dbReference>